<dbReference type="GO" id="GO:0016799">
    <property type="term" value="F:hydrolase activity, hydrolyzing N-glycosyl compounds"/>
    <property type="evidence" value="ECO:0007669"/>
    <property type="project" value="InterPro"/>
</dbReference>
<keyword evidence="2" id="KW-0378">Hydrolase</keyword>
<dbReference type="InterPro" id="IPR001910">
    <property type="entry name" value="Inosine/uridine_hydrolase_dom"/>
</dbReference>
<organism evidence="2 3">
    <name type="scientific">Kribbella amoyensis</name>
    <dbReference type="NCBI Taxonomy" id="996641"/>
    <lineage>
        <taxon>Bacteria</taxon>
        <taxon>Bacillati</taxon>
        <taxon>Actinomycetota</taxon>
        <taxon>Actinomycetes</taxon>
        <taxon>Propionibacteriales</taxon>
        <taxon>Kribbellaceae</taxon>
        <taxon>Kribbella</taxon>
    </lineage>
</organism>
<dbReference type="AlphaFoldDB" id="A0A561B357"/>
<proteinExistence type="predicted"/>
<sequence length="158" mass="16415">MLTATSLVFDTDLGSDVDGVLALVVVLGSPELALTGVTTGYGDVVLRARMAARVAAVAGRDVGPIAPGRGQPRSGAEVWWAGHEGALLADLERERISDADAIDLLAGSSTVIAVGPLTKRVGRTACRGDAAVLAVLRRRFQRAARSRGRTHARGTPLH</sequence>
<accession>A0A561B357</accession>
<dbReference type="RefSeq" id="WP_238335319.1">
    <property type="nucleotide sequence ID" value="NZ_VIVK01000003.1"/>
</dbReference>
<feature type="domain" description="Inosine/uridine-preferring nucleoside hydrolase" evidence="1">
    <location>
        <begin position="7"/>
        <end position="118"/>
    </location>
</feature>
<keyword evidence="3" id="KW-1185">Reference proteome</keyword>
<name>A0A561B357_9ACTN</name>
<dbReference type="InterPro" id="IPR036452">
    <property type="entry name" value="Ribo_hydro-like"/>
</dbReference>
<gene>
    <name evidence="2" type="ORF">FB561_7183</name>
</gene>
<protein>
    <submittedName>
        <fullName evidence="2">Inosine-uridine preferring nucleoside hydrolase</fullName>
    </submittedName>
</protein>
<dbReference type="SUPFAM" id="SSF53590">
    <property type="entry name" value="Nucleoside hydrolase"/>
    <property type="match status" value="1"/>
</dbReference>
<evidence type="ECO:0000259" key="1">
    <source>
        <dbReference type="Pfam" id="PF01156"/>
    </source>
</evidence>
<dbReference type="EMBL" id="VIVK01000003">
    <property type="protein sequence ID" value="TWD73295.1"/>
    <property type="molecule type" value="Genomic_DNA"/>
</dbReference>
<dbReference type="Gene3D" id="3.90.245.10">
    <property type="entry name" value="Ribonucleoside hydrolase-like"/>
    <property type="match status" value="1"/>
</dbReference>
<dbReference type="Pfam" id="PF01156">
    <property type="entry name" value="IU_nuc_hydro"/>
    <property type="match status" value="1"/>
</dbReference>
<evidence type="ECO:0000313" key="3">
    <source>
        <dbReference type="Proteomes" id="UP000318380"/>
    </source>
</evidence>
<evidence type="ECO:0000313" key="2">
    <source>
        <dbReference type="EMBL" id="TWD73295.1"/>
    </source>
</evidence>
<dbReference type="Proteomes" id="UP000318380">
    <property type="component" value="Unassembled WGS sequence"/>
</dbReference>
<reference evidence="2 3" key="1">
    <citation type="submission" date="2019-06" db="EMBL/GenBank/DDBJ databases">
        <title>Sequencing the genomes of 1000 actinobacteria strains.</title>
        <authorList>
            <person name="Klenk H.-P."/>
        </authorList>
    </citation>
    <scope>NUCLEOTIDE SEQUENCE [LARGE SCALE GENOMIC DNA]</scope>
    <source>
        <strain evidence="2 3">DSM 24683</strain>
    </source>
</reference>
<comment type="caution">
    <text evidence="2">The sequence shown here is derived from an EMBL/GenBank/DDBJ whole genome shotgun (WGS) entry which is preliminary data.</text>
</comment>